<dbReference type="AlphaFoldDB" id="A0A6G1AJQ3"/>
<evidence type="ECO:0000313" key="3">
    <source>
        <dbReference type="Proteomes" id="UP000475037"/>
    </source>
</evidence>
<keyword evidence="3" id="KW-1185">Reference proteome</keyword>
<evidence type="ECO:0000256" key="1">
    <source>
        <dbReference type="SAM" id="MobiDB-lite"/>
    </source>
</evidence>
<accession>A0A6G1AJQ3</accession>
<proteinExistence type="predicted"/>
<dbReference type="Proteomes" id="UP000475037">
    <property type="component" value="Unassembled WGS sequence"/>
</dbReference>
<feature type="non-terminal residue" evidence="2">
    <location>
        <position position="1"/>
    </location>
</feature>
<comment type="caution">
    <text evidence="2">The sequence shown here is derived from an EMBL/GenBank/DDBJ whole genome shotgun (WGS) entry which is preliminary data.</text>
</comment>
<reference evidence="2 3" key="1">
    <citation type="submission" date="2019-11" db="EMBL/GenBank/DDBJ databases">
        <authorList>
            <person name="Yang C."/>
            <person name="Li F."/>
        </authorList>
    </citation>
    <scope>NUCLEOTIDE SEQUENCE [LARGE SCALE GENOMIC DNA]</scope>
    <source>
        <strain evidence="2">KB4526</strain>
        <tissue evidence="2">Muscle</tissue>
    </source>
</reference>
<dbReference type="EMBL" id="VOAJ01005011">
    <property type="protein sequence ID" value="KAF0876055.1"/>
    <property type="molecule type" value="Genomic_DNA"/>
</dbReference>
<protein>
    <submittedName>
        <fullName evidence="2">AT12A ATPase</fullName>
    </submittedName>
</protein>
<feature type="non-terminal residue" evidence="2">
    <location>
        <position position="114"/>
    </location>
</feature>
<evidence type="ECO:0000313" key="2">
    <source>
        <dbReference type="EMBL" id="KAF0876055.1"/>
    </source>
</evidence>
<name>A0A6G1AJQ3_CROCR</name>
<organism evidence="2 3">
    <name type="scientific">Crocuta crocuta</name>
    <name type="common">Spotted hyena</name>
    <dbReference type="NCBI Taxonomy" id="9678"/>
    <lineage>
        <taxon>Eukaryota</taxon>
        <taxon>Metazoa</taxon>
        <taxon>Chordata</taxon>
        <taxon>Craniata</taxon>
        <taxon>Vertebrata</taxon>
        <taxon>Euteleostomi</taxon>
        <taxon>Mammalia</taxon>
        <taxon>Eutheria</taxon>
        <taxon>Laurasiatheria</taxon>
        <taxon>Carnivora</taxon>
        <taxon>Feliformia</taxon>
        <taxon>Hyaenidae</taxon>
        <taxon>Crocuta</taxon>
    </lineage>
</organism>
<feature type="region of interest" description="Disordered" evidence="1">
    <location>
        <begin position="28"/>
        <end position="47"/>
    </location>
</feature>
<gene>
    <name evidence="2" type="primary">Atp12a_0</name>
    <name evidence="2" type="ORF">FOF47_R08012</name>
</gene>
<sequence length="114" mass="13022">RKIWQVEDTLDELNEEFFQLTAHALELQKEKDKPGQPPPSEGSTFVEVPNIFPGMRQEERPYPAEAGGPDGENLGTWALKREEALMLEVRRAHLAQRIEDLEWELSLLLQVADG</sequence>